<dbReference type="Gene3D" id="3.90.215.10">
    <property type="entry name" value="Gamma Fibrinogen, chain A, domain 1"/>
    <property type="match status" value="2"/>
</dbReference>
<dbReference type="NCBIfam" id="NF040941">
    <property type="entry name" value="GGGWT_bact"/>
    <property type="match status" value="2"/>
</dbReference>
<dbReference type="RefSeq" id="XP_022094717.1">
    <property type="nucleotide sequence ID" value="XM_022239025.1"/>
</dbReference>
<dbReference type="InterPro" id="IPR050373">
    <property type="entry name" value="Fibrinogen_C-term_domain"/>
</dbReference>
<dbReference type="InterPro" id="IPR014716">
    <property type="entry name" value="Fibrinogen_a/b/g_C_1"/>
</dbReference>
<dbReference type="OrthoDB" id="6145874at2759"/>
<dbReference type="FunFam" id="3.90.215.10:FF:000001">
    <property type="entry name" value="Tenascin isoform 1"/>
    <property type="match status" value="2"/>
</dbReference>
<dbReference type="SMART" id="SM00186">
    <property type="entry name" value="FBG"/>
    <property type="match status" value="2"/>
</dbReference>
<keyword evidence="2" id="KW-0732">Signal</keyword>
<protein>
    <submittedName>
        <fullName evidence="5 6">Fibrinogen-like protein 1</fullName>
    </submittedName>
</protein>
<feature type="signal peptide" evidence="2">
    <location>
        <begin position="1"/>
        <end position="17"/>
    </location>
</feature>
<dbReference type="RefSeq" id="XP_022094718.1">
    <property type="nucleotide sequence ID" value="XM_022239026.1"/>
</dbReference>
<evidence type="ECO:0000256" key="2">
    <source>
        <dbReference type="SAM" id="SignalP"/>
    </source>
</evidence>
<evidence type="ECO:0000313" key="4">
    <source>
        <dbReference type="Proteomes" id="UP000694845"/>
    </source>
</evidence>
<dbReference type="AlphaFoldDB" id="A0A8B7YPV8"/>
<dbReference type="GeneID" id="110981445"/>
<keyword evidence="4" id="KW-1185">Reference proteome</keyword>
<dbReference type="PANTHER" id="PTHR19143">
    <property type="entry name" value="FIBRINOGEN/TENASCIN/ANGIOPOEITIN"/>
    <property type="match status" value="1"/>
</dbReference>
<dbReference type="PROSITE" id="PS51406">
    <property type="entry name" value="FIBRINOGEN_C_2"/>
    <property type="match status" value="2"/>
</dbReference>
<name>A0A8B7YPV8_ACAPL</name>
<dbReference type="InterPro" id="IPR036056">
    <property type="entry name" value="Fibrinogen-like_C"/>
</dbReference>
<organism evidence="4 5">
    <name type="scientific">Acanthaster planci</name>
    <name type="common">Crown-of-thorns starfish</name>
    <dbReference type="NCBI Taxonomy" id="133434"/>
    <lineage>
        <taxon>Eukaryota</taxon>
        <taxon>Metazoa</taxon>
        <taxon>Echinodermata</taxon>
        <taxon>Eleutherozoa</taxon>
        <taxon>Asterozoa</taxon>
        <taxon>Asteroidea</taxon>
        <taxon>Valvatacea</taxon>
        <taxon>Valvatida</taxon>
        <taxon>Acanthasteridae</taxon>
        <taxon>Acanthaster</taxon>
    </lineage>
</organism>
<reference evidence="5 6" key="1">
    <citation type="submission" date="2025-04" db="UniProtKB">
        <authorList>
            <consortium name="RefSeq"/>
        </authorList>
    </citation>
    <scope>IDENTIFICATION</scope>
</reference>
<dbReference type="OMA" id="ACHHANL"/>
<dbReference type="Pfam" id="PF00147">
    <property type="entry name" value="Fibrinogen_C"/>
    <property type="match status" value="2"/>
</dbReference>
<evidence type="ECO:0000256" key="1">
    <source>
        <dbReference type="ARBA" id="ARBA00023157"/>
    </source>
</evidence>
<evidence type="ECO:0000259" key="3">
    <source>
        <dbReference type="PROSITE" id="PS51406"/>
    </source>
</evidence>
<dbReference type="InterPro" id="IPR002181">
    <property type="entry name" value="Fibrinogen_a/b/g_C_dom"/>
</dbReference>
<gene>
    <name evidence="5 6" type="primary">LOC110981445</name>
</gene>
<dbReference type="Proteomes" id="UP000694845">
    <property type="component" value="Unplaced"/>
</dbReference>
<accession>A0A8B7YPV8</accession>
<feature type="chain" id="PRO_5044665598" evidence="2">
    <location>
        <begin position="18"/>
        <end position="534"/>
    </location>
</feature>
<evidence type="ECO:0000313" key="5">
    <source>
        <dbReference type="RefSeq" id="XP_022094717.1"/>
    </source>
</evidence>
<feature type="domain" description="Fibrinogen C-terminal" evidence="3">
    <location>
        <begin position="89"/>
        <end position="312"/>
    </location>
</feature>
<dbReference type="CDD" id="cd00087">
    <property type="entry name" value="FReD"/>
    <property type="match status" value="2"/>
</dbReference>
<evidence type="ECO:0000313" key="6">
    <source>
        <dbReference type="RefSeq" id="XP_022094718.1"/>
    </source>
</evidence>
<dbReference type="KEGG" id="aplc:110981445"/>
<dbReference type="SUPFAM" id="SSF56496">
    <property type="entry name" value="Fibrinogen C-terminal domain-like"/>
    <property type="match status" value="2"/>
</dbReference>
<keyword evidence="1" id="KW-1015">Disulfide bond</keyword>
<feature type="domain" description="Fibrinogen C-terminal" evidence="3">
    <location>
        <begin position="313"/>
        <end position="534"/>
    </location>
</feature>
<sequence>MSPVIGLCLLIVASTCASPTLETTKKPIIEREDEIQQCIDNDALTRETFAAMERIVKISSYAYQSEKLDELERLEKHLNKMRQIIIIKGEEASELADCLDVQRSGVNESGVYTITPPGLEPMEVYCDMVTDGGGWTVVQRRQDGTVNFDRVFEDYRQGFGDRAGEFWLGNTALRGLTEDTDNVQLRIDMWDWEDNYRYATYNGFRVSGSDFTLSFISGSYDGTAGDSLSYHNGMGFTTRDHDVDRASGGNCGVWLYSGWWFDLCHRANLNGRYKNELDATTGMEQDQGIQWMAWKGNQYSLKKAEMKLRVDKTSNTYLADCAKIMASGSSESGVYTIASARLKPVEVYCDMESAGGGWTVFQKRENGMTDFDVSFEDYANGFGDASSEYWLGNDALRSMTDPERGLFELRIDLWDWNGSRRYATYQNFAVTGDNFVLSLGEYSGTLGDSLSYHNGMGFTTRDHDVDRSIAGNCGEWLYSGWWFNLCHRANLNGRYMNALDATTGFRADQGIQWLSWKGNRYSLMKSEMKFRPMM</sequence>
<dbReference type="InterPro" id="IPR020837">
    <property type="entry name" value="Fibrinogen_CS"/>
</dbReference>
<proteinExistence type="predicted"/>
<dbReference type="PROSITE" id="PS00514">
    <property type="entry name" value="FIBRINOGEN_C_1"/>
    <property type="match status" value="2"/>
</dbReference>